<dbReference type="PANTHER" id="PTHR42718">
    <property type="entry name" value="MAJOR FACILITATOR SUPERFAMILY MULTIDRUG TRANSPORTER MFSC"/>
    <property type="match status" value="1"/>
</dbReference>
<keyword evidence="2" id="KW-0813">Transport</keyword>
<evidence type="ECO:0000313" key="8">
    <source>
        <dbReference type="EMBL" id="MCR8630259.1"/>
    </source>
</evidence>
<evidence type="ECO:0000259" key="7">
    <source>
        <dbReference type="PROSITE" id="PS50850"/>
    </source>
</evidence>
<evidence type="ECO:0000256" key="1">
    <source>
        <dbReference type="ARBA" id="ARBA00004651"/>
    </source>
</evidence>
<dbReference type="Proteomes" id="UP001300012">
    <property type="component" value="Unassembled WGS sequence"/>
</dbReference>
<dbReference type="CDD" id="cd17321">
    <property type="entry name" value="MFS_MMR_MDR_like"/>
    <property type="match status" value="1"/>
</dbReference>
<dbReference type="InterPro" id="IPR005829">
    <property type="entry name" value="Sugar_transporter_CS"/>
</dbReference>
<keyword evidence="5 6" id="KW-0472">Membrane</keyword>
<evidence type="ECO:0000256" key="3">
    <source>
        <dbReference type="ARBA" id="ARBA00022692"/>
    </source>
</evidence>
<feature type="domain" description="Major facilitator superfamily (MFS) profile" evidence="7">
    <location>
        <begin position="15"/>
        <end position="450"/>
    </location>
</feature>
<protein>
    <submittedName>
        <fullName evidence="8">MFS transporter</fullName>
    </submittedName>
</protein>
<feature type="transmembrane region" description="Helical" evidence="6">
    <location>
        <begin position="395"/>
        <end position="415"/>
    </location>
</feature>
<gene>
    <name evidence="8" type="ORF">NV381_03485</name>
</gene>
<feature type="transmembrane region" description="Helical" evidence="6">
    <location>
        <begin position="48"/>
        <end position="69"/>
    </location>
</feature>
<evidence type="ECO:0000313" key="9">
    <source>
        <dbReference type="Proteomes" id="UP001300012"/>
    </source>
</evidence>
<evidence type="ECO:0000256" key="6">
    <source>
        <dbReference type="SAM" id="Phobius"/>
    </source>
</evidence>
<name>A0ABT1YAN6_9BACL</name>
<dbReference type="InterPro" id="IPR036259">
    <property type="entry name" value="MFS_trans_sf"/>
</dbReference>
<evidence type="ECO:0000256" key="5">
    <source>
        <dbReference type="ARBA" id="ARBA00023136"/>
    </source>
</evidence>
<feature type="transmembrane region" description="Helical" evidence="6">
    <location>
        <begin position="166"/>
        <end position="185"/>
    </location>
</feature>
<dbReference type="Gene3D" id="1.20.1250.20">
    <property type="entry name" value="MFS general substrate transporter like domains"/>
    <property type="match status" value="1"/>
</dbReference>
<keyword evidence="3 6" id="KW-0812">Transmembrane</keyword>
<dbReference type="SUPFAM" id="SSF103473">
    <property type="entry name" value="MFS general substrate transporter"/>
    <property type="match status" value="1"/>
</dbReference>
<evidence type="ECO:0000256" key="4">
    <source>
        <dbReference type="ARBA" id="ARBA00022989"/>
    </source>
</evidence>
<dbReference type="PANTHER" id="PTHR42718:SF9">
    <property type="entry name" value="MAJOR FACILITATOR SUPERFAMILY MULTIDRUG TRANSPORTER MFSC"/>
    <property type="match status" value="1"/>
</dbReference>
<organism evidence="8 9">
    <name type="scientific">Paenibacillus radicis</name>
    <name type="common">ex Xue et al. 2023</name>
    <dbReference type="NCBI Taxonomy" id="2972489"/>
    <lineage>
        <taxon>Bacteria</taxon>
        <taxon>Bacillati</taxon>
        <taxon>Bacillota</taxon>
        <taxon>Bacilli</taxon>
        <taxon>Bacillales</taxon>
        <taxon>Paenibacillaceae</taxon>
        <taxon>Paenibacillus</taxon>
    </lineage>
</organism>
<dbReference type="PROSITE" id="PS50850">
    <property type="entry name" value="MFS"/>
    <property type="match status" value="1"/>
</dbReference>
<feature type="transmembrane region" description="Helical" evidence="6">
    <location>
        <begin position="81"/>
        <end position="98"/>
    </location>
</feature>
<dbReference type="InterPro" id="IPR011701">
    <property type="entry name" value="MFS"/>
</dbReference>
<feature type="transmembrane region" description="Helical" evidence="6">
    <location>
        <begin position="206"/>
        <end position="223"/>
    </location>
</feature>
<feature type="transmembrane region" description="Helical" evidence="6">
    <location>
        <begin position="104"/>
        <end position="127"/>
    </location>
</feature>
<dbReference type="PROSITE" id="PS00216">
    <property type="entry name" value="SUGAR_TRANSPORT_1"/>
    <property type="match status" value="1"/>
</dbReference>
<keyword evidence="9" id="KW-1185">Reference proteome</keyword>
<dbReference type="Gene3D" id="1.20.1720.10">
    <property type="entry name" value="Multidrug resistance protein D"/>
    <property type="match status" value="1"/>
</dbReference>
<feature type="transmembrane region" description="Helical" evidence="6">
    <location>
        <begin position="229"/>
        <end position="247"/>
    </location>
</feature>
<feature type="transmembrane region" description="Helical" evidence="6">
    <location>
        <begin position="139"/>
        <end position="160"/>
    </location>
</feature>
<comment type="caution">
    <text evidence="8">The sequence shown here is derived from an EMBL/GenBank/DDBJ whole genome shotgun (WGS) entry which is preliminary data.</text>
</comment>
<evidence type="ECO:0000256" key="2">
    <source>
        <dbReference type="ARBA" id="ARBA00022448"/>
    </source>
</evidence>
<comment type="subcellular location">
    <subcellularLocation>
        <location evidence="1">Cell membrane</location>
        <topology evidence="1">Multi-pass membrane protein</topology>
    </subcellularLocation>
</comment>
<dbReference type="InterPro" id="IPR020846">
    <property type="entry name" value="MFS_dom"/>
</dbReference>
<feature type="transmembrane region" description="Helical" evidence="6">
    <location>
        <begin position="268"/>
        <end position="290"/>
    </location>
</feature>
<reference evidence="8 9" key="1">
    <citation type="submission" date="2022-08" db="EMBL/GenBank/DDBJ databases">
        <title>Paenibacillus endoradicis sp. nov., Paenibacillus radicibacter sp. nov and Paenibacillus pararadicis sp. nov., three cold-adapted plant growth-promoting bacteria isolated from root of Larix gmelinii in Great Khingan.</title>
        <authorList>
            <person name="Xue H."/>
        </authorList>
    </citation>
    <scope>NUCLEOTIDE SEQUENCE [LARGE SCALE GENOMIC DNA]</scope>
    <source>
        <strain evidence="8 9">N5-1-1-5</strain>
    </source>
</reference>
<feature type="transmembrane region" description="Helical" evidence="6">
    <location>
        <begin position="302"/>
        <end position="320"/>
    </location>
</feature>
<feature type="transmembrane region" description="Helical" evidence="6">
    <location>
        <begin position="355"/>
        <end position="374"/>
    </location>
</feature>
<proteinExistence type="predicted"/>
<feature type="transmembrane region" description="Helical" evidence="6">
    <location>
        <begin position="332"/>
        <end position="349"/>
    </location>
</feature>
<dbReference type="EMBL" id="JANQBD010000002">
    <property type="protein sequence ID" value="MCR8630259.1"/>
    <property type="molecule type" value="Genomic_DNA"/>
</dbReference>
<keyword evidence="4 6" id="KW-1133">Transmembrane helix</keyword>
<accession>A0ABT1YAN6</accession>
<sequence length="455" mass="49751">MELKETAVKRREMLLITAVALGTLLNPLNTTMISVALARLQEDFQLTFADVSWLISTYYLASAIGQPLMGKWSDLFGRKKVFMLGLLLVTLSSSLAPLSPSFGWLIGFRIIQAMGSSALFPSGMGIIRSQITSNQAKALGIISIFSSTSAAFGPSLGGLLLHYGDWPLIFICNFPFIIGSFLLAWKVFPKDPKTAGRAADMDWPGVALFSATIFMWLLFFLSLADGLSLWKLIVGAGLSFWLYRYELRQSKPFINVAFLRKNMNVTRIYVQFILTNIAFYSIMFGIPSYLQRVQMMDPQKTGLVMLSIAGFSVLVTPLVGRWIDRSGSKPPLIAGTASVVGGSLLLLLIQDQASAVTIFLVLCVLGIANGFNNLGMQTALYDFVTKEETGIASGLFMTSRFIGTILSSSLLVALFGKNITTPHLHSMAWICAGIGVLMLALTVRMPRGNMRKGVE</sequence>
<dbReference type="RefSeq" id="WP_258211878.1">
    <property type="nucleotide sequence ID" value="NZ_JANQBD010000002.1"/>
</dbReference>
<feature type="transmembrane region" description="Helical" evidence="6">
    <location>
        <begin position="427"/>
        <end position="443"/>
    </location>
</feature>
<dbReference type="Pfam" id="PF07690">
    <property type="entry name" value="MFS_1"/>
    <property type="match status" value="1"/>
</dbReference>